<dbReference type="InterPro" id="IPR036390">
    <property type="entry name" value="WH_DNA-bd_sf"/>
</dbReference>
<dbReference type="SUPFAM" id="SSF46785">
    <property type="entry name" value="Winged helix' DNA-binding domain"/>
    <property type="match status" value="1"/>
</dbReference>
<dbReference type="AlphaFoldDB" id="A0A511FDD5"/>
<dbReference type="PANTHER" id="PTHR33164">
    <property type="entry name" value="TRANSCRIPTIONAL REGULATOR, MARR FAMILY"/>
    <property type="match status" value="1"/>
</dbReference>
<evidence type="ECO:0000313" key="3">
    <source>
        <dbReference type="EMBL" id="MBB5474196.1"/>
    </source>
</evidence>
<dbReference type="PRINTS" id="PR00598">
    <property type="entry name" value="HTHMARR"/>
</dbReference>
<comment type="caution">
    <text evidence="2">The sequence shown here is derived from an EMBL/GenBank/DDBJ whole genome shotgun (WGS) entry which is preliminary data.</text>
</comment>
<dbReference type="PROSITE" id="PS50995">
    <property type="entry name" value="HTH_MARR_2"/>
    <property type="match status" value="1"/>
</dbReference>
<dbReference type="InterPro" id="IPR000835">
    <property type="entry name" value="HTH_MarR-typ"/>
</dbReference>
<dbReference type="InterPro" id="IPR036388">
    <property type="entry name" value="WH-like_DNA-bd_sf"/>
</dbReference>
<dbReference type="EMBL" id="BJVQ01000033">
    <property type="protein sequence ID" value="GEL47241.1"/>
    <property type="molecule type" value="Genomic_DNA"/>
</dbReference>
<dbReference type="GO" id="GO:0003700">
    <property type="term" value="F:DNA-binding transcription factor activity"/>
    <property type="evidence" value="ECO:0007669"/>
    <property type="project" value="InterPro"/>
</dbReference>
<dbReference type="RefSeq" id="WP_146838174.1">
    <property type="nucleotide sequence ID" value="NZ_BJVQ01000033.1"/>
</dbReference>
<gene>
    <name evidence="2" type="ORF">CHO01_23570</name>
    <name evidence="3" type="ORF">HNR08_002932</name>
</gene>
<name>A0A511FDD5_9CELL</name>
<sequence>MTEHDGVDRILGQWATQRPDLDTEAMGIFGRIFRLARAGGDATAAAYARSDLTRGDFDVLATLRRSGADRPLSPSALSATLMLTSGGMTQRIDRLERAGLVRRSPDPADRRALRVSLTERGAQVVDRAVEDGLAAEQRLLAGIPPERRREVDAMLRELLAAVDAS</sequence>
<organism evidence="2 4">
    <name type="scientific">Cellulomonas hominis</name>
    <dbReference type="NCBI Taxonomy" id="156981"/>
    <lineage>
        <taxon>Bacteria</taxon>
        <taxon>Bacillati</taxon>
        <taxon>Actinomycetota</taxon>
        <taxon>Actinomycetes</taxon>
        <taxon>Micrococcales</taxon>
        <taxon>Cellulomonadaceae</taxon>
        <taxon>Cellulomonas</taxon>
    </lineage>
</organism>
<accession>A0A511FDD5</accession>
<dbReference type="Proteomes" id="UP000321723">
    <property type="component" value="Unassembled WGS sequence"/>
</dbReference>
<dbReference type="PANTHER" id="PTHR33164:SF104">
    <property type="entry name" value="TRANSCRIPTIONAL REGULATORY PROTEIN"/>
    <property type="match status" value="1"/>
</dbReference>
<dbReference type="Pfam" id="PF12802">
    <property type="entry name" value="MarR_2"/>
    <property type="match status" value="1"/>
</dbReference>
<evidence type="ECO:0000313" key="5">
    <source>
        <dbReference type="Proteomes" id="UP000564629"/>
    </source>
</evidence>
<dbReference type="EMBL" id="JACHDN010000001">
    <property type="protein sequence ID" value="MBB5474196.1"/>
    <property type="molecule type" value="Genomic_DNA"/>
</dbReference>
<protein>
    <submittedName>
        <fullName evidence="2 3">MarR family transcriptional regulator</fullName>
    </submittedName>
</protein>
<dbReference type="GO" id="GO:0006950">
    <property type="term" value="P:response to stress"/>
    <property type="evidence" value="ECO:0007669"/>
    <property type="project" value="TreeGrafter"/>
</dbReference>
<reference evidence="3 5" key="2">
    <citation type="submission" date="2020-08" db="EMBL/GenBank/DDBJ databases">
        <title>Sequencing the genomes of 1000 actinobacteria strains.</title>
        <authorList>
            <person name="Klenk H.-P."/>
        </authorList>
    </citation>
    <scope>NUCLEOTIDE SEQUENCE [LARGE SCALE GENOMIC DNA]</scope>
    <source>
        <strain evidence="3 5">DSM 9581</strain>
    </source>
</reference>
<proteinExistence type="predicted"/>
<dbReference type="Proteomes" id="UP000564629">
    <property type="component" value="Unassembled WGS sequence"/>
</dbReference>
<dbReference type="GO" id="GO:0003677">
    <property type="term" value="F:DNA binding"/>
    <property type="evidence" value="ECO:0007669"/>
    <property type="project" value="UniProtKB-KW"/>
</dbReference>
<feature type="domain" description="HTH marR-type" evidence="1">
    <location>
        <begin position="25"/>
        <end position="160"/>
    </location>
</feature>
<keyword evidence="4" id="KW-1185">Reference proteome</keyword>
<dbReference type="Gene3D" id="1.10.10.10">
    <property type="entry name" value="Winged helix-like DNA-binding domain superfamily/Winged helix DNA-binding domain"/>
    <property type="match status" value="1"/>
</dbReference>
<dbReference type="OrthoDB" id="3237509at2"/>
<keyword evidence="3" id="KW-0238">DNA-binding</keyword>
<dbReference type="SMART" id="SM00347">
    <property type="entry name" value="HTH_MARR"/>
    <property type="match status" value="1"/>
</dbReference>
<dbReference type="InterPro" id="IPR039422">
    <property type="entry name" value="MarR/SlyA-like"/>
</dbReference>
<evidence type="ECO:0000313" key="4">
    <source>
        <dbReference type="Proteomes" id="UP000321723"/>
    </source>
</evidence>
<reference evidence="2 4" key="1">
    <citation type="submission" date="2019-07" db="EMBL/GenBank/DDBJ databases">
        <title>Whole genome shotgun sequence of Cellulomonas hominis NBRC 16055.</title>
        <authorList>
            <person name="Hosoyama A."/>
            <person name="Uohara A."/>
            <person name="Ohji S."/>
            <person name="Ichikawa N."/>
        </authorList>
    </citation>
    <scope>NUCLEOTIDE SEQUENCE [LARGE SCALE GENOMIC DNA]</scope>
    <source>
        <strain evidence="2 4">NBRC 16055</strain>
    </source>
</reference>
<evidence type="ECO:0000313" key="2">
    <source>
        <dbReference type="EMBL" id="GEL47241.1"/>
    </source>
</evidence>
<evidence type="ECO:0000259" key="1">
    <source>
        <dbReference type="PROSITE" id="PS50995"/>
    </source>
</evidence>